<gene>
    <name evidence="1" type="ORF">FEF34_23565</name>
</gene>
<dbReference type="RefSeq" id="WP_138054920.1">
    <property type="nucleotide sequence ID" value="NZ_VAWE01000001.1"/>
</dbReference>
<dbReference type="OrthoDB" id="4261404at2"/>
<name>A0A5R9EC84_9ACTN</name>
<protein>
    <submittedName>
        <fullName evidence="1">Uncharacterized protein</fullName>
    </submittedName>
</protein>
<evidence type="ECO:0000313" key="1">
    <source>
        <dbReference type="EMBL" id="TLQ45583.1"/>
    </source>
</evidence>
<sequence length="59" mass="6512">MLSFIEYTAELRSGVPEVTQIFDIGGVAILPMGEEEVKVAKSEAPVLTGAWCKREMLRN</sequence>
<evidence type="ECO:0000313" key="2">
    <source>
        <dbReference type="Proteomes" id="UP000305921"/>
    </source>
</evidence>
<dbReference type="EMBL" id="VAWE01000001">
    <property type="protein sequence ID" value="TLQ45583.1"/>
    <property type="molecule type" value="Genomic_DNA"/>
</dbReference>
<comment type="caution">
    <text evidence="1">The sequence shown here is derived from an EMBL/GenBank/DDBJ whole genome shotgun (WGS) entry which is preliminary data.</text>
</comment>
<dbReference type="AlphaFoldDB" id="A0A5R9EC84"/>
<dbReference type="Proteomes" id="UP000305921">
    <property type="component" value="Unassembled WGS sequence"/>
</dbReference>
<accession>A0A5R9EC84</accession>
<reference evidence="1 2" key="1">
    <citation type="submission" date="2019-05" db="EMBL/GenBank/DDBJ databases">
        <title>Streptomyces marianii sp. nov., a novel marine actinomycete from southern coast of India.</title>
        <authorList>
            <person name="Iniyan A.M."/>
            <person name="Wink J."/>
            <person name="Ramprasad E."/>
            <person name="Ramana C.V."/>
            <person name="Bunk B."/>
            <person name="Sproer C."/>
            <person name="Joseph F.-J.R.S."/>
            <person name="Vincent S.G.P."/>
        </authorList>
    </citation>
    <scope>NUCLEOTIDE SEQUENCE [LARGE SCALE GENOMIC DNA]</scope>
    <source>
        <strain evidence="1 2">ICN19</strain>
    </source>
</reference>
<organism evidence="1 2">
    <name type="scientific">Streptomyces marianii</name>
    <dbReference type="NCBI Taxonomy" id="1817406"/>
    <lineage>
        <taxon>Bacteria</taxon>
        <taxon>Bacillati</taxon>
        <taxon>Actinomycetota</taxon>
        <taxon>Actinomycetes</taxon>
        <taxon>Kitasatosporales</taxon>
        <taxon>Streptomycetaceae</taxon>
        <taxon>Streptomyces</taxon>
    </lineage>
</organism>
<proteinExistence type="predicted"/>
<keyword evidence="2" id="KW-1185">Reference proteome</keyword>